<dbReference type="Pfam" id="PF14014">
    <property type="entry name" value="DUF4230"/>
    <property type="match status" value="1"/>
</dbReference>
<name>A0ABV4U6J1_9BACT</name>
<evidence type="ECO:0000313" key="2">
    <source>
        <dbReference type="Proteomes" id="UP001575105"/>
    </source>
</evidence>
<dbReference type="RefSeq" id="WP_425345846.1">
    <property type="nucleotide sequence ID" value="NZ_JBGUBD010000006.1"/>
</dbReference>
<dbReference type="Proteomes" id="UP001575105">
    <property type="component" value="Unassembled WGS sequence"/>
</dbReference>
<sequence length="193" mass="21418">MIRLTLIALLAVIVLAMAILLYWQWLERQRPATAAWITLEQLQQAAELVTLKVPYQQLVETRVAGYSGSVRCVVLAVGEAWVGTDLEQARWETDPITGTVTLTLAQPRVLSSHLDHDRSRVVLTARRGVWLILPGEAGEPQVIEQALRDAQQQLAASAASEEHIEAARQQAETVLSEQLGMPQTSNVVIQWRP</sequence>
<organism evidence="1 2">
    <name type="scientific">Natronomicrosphaera hydrolytica</name>
    <dbReference type="NCBI Taxonomy" id="3242702"/>
    <lineage>
        <taxon>Bacteria</taxon>
        <taxon>Pseudomonadati</taxon>
        <taxon>Planctomycetota</taxon>
        <taxon>Phycisphaerae</taxon>
        <taxon>Phycisphaerales</taxon>
        <taxon>Phycisphaeraceae</taxon>
        <taxon>Natronomicrosphaera</taxon>
    </lineage>
</organism>
<accession>A0ABV4U6J1</accession>
<reference evidence="1 2" key="1">
    <citation type="submission" date="2024-08" db="EMBL/GenBank/DDBJ databases">
        <title>Whole-genome sequencing of halo(alkali)philic microorganisms from hypersaline lakes.</title>
        <authorList>
            <person name="Sorokin D.Y."/>
            <person name="Merkel A.Y."/>
            <person name="Messina E."/>
            <person name="Yakimov M."/>
        </authorList>
    </citation>
    <scope>NUCLEOTIDE SEQUENCE [LARGE SCALE GENOMIC DNA]</scope>
    <source>
        <strain evidence="1 2">AB-hyl4</strain>
    </source>
</reference>
<dbReference type="InterPro" id="IPR025324">
    <property type="entry name" value="DUF4230"/>
</dbReference>
<protein>
    <submittedName>
        <fullName evidence="1">DUF4230 domain-containing protein</fullName>
    </submittedName>
</protein>
<comment type="caution">
    <text evidence="1">The sequence shown here is derived from an EMBL/GenBank/DDBJ whole genome shotgun (WGS) entry which is preliminary data.</text>
</comment>
<proteinExistence type="predicted"/>
<keyword evidence="2" id="KW-1185">Reference proteome</keyword>
<dbReference type="EMBL" id="JBGUBD010000006">
    <property type="protein sequence ID" value="MFA9478927.1"/>
    <property type="molecule type" value="Genomic_DNA"/>
</dbReference>
<evidence type="ECO:0000313" key="1">
    <source>
        <dbReference type="EMBL" id="MFA9478927.1"/>
    </source>
</evidence>
<gene>
    <name evidence="1" type="ORF">ACERK3_11570</name>
</gene>